<protein>
    <submittedName>
        <fullName evidence="2">Uncharacterized protein</fullName>
    </submittedName>
</protein>
<organism evidence="2">
    <name type="scientific">Bigelowiella natans</name>
    <name type="common">Pedinomonas minutissima</name>
    <name type="synonym">Chlorarachnion sp. (strain CCMP621)</name>
    <dbReference type="NCBI Taxonomy" id="227086"/>
    <lineage>
        <taxon>Eukaryota</taxon>
        <taxon>Sar</taxon>
        <taxon>Rhizaria</taxon>
        <taxon>Cercozoa</taxon>
        <taxon>Chlorarachniophyceae</taxon>
        <taxon>Bigelowiella</taxon>
    </lineage>
</organism>
<gene>
    <name evidence="2" type="ORF">BIGN1055_LOCUS100</name>
</gene>
<dbReference type="AlphaFoldDB" id="A0A7S2P3M8"/>
<feature type="transmembrane region" description="Helical" evidence="1">
    <location>
        <begin position="20"/>
        <end position="38"/>
    </location>
</feature>
<proteinExistence type="predicted"/>
<feature type="transmembrane region" description="Helical" evidence="1">
    <location>
        <begin position="122"/>
        <end position="140"/>
    </location>
</feature>
<accession>A0A7S2P3M8</accession>
<keyword evidence="1" id="KW-1133">Transmembrane helix</keyword>
<dbReference type="EMBL" id="HBHA01000145">
    <property type="protein sequence ID" value="CAD9575869.1"/>
    <property type="molecule type" value="Transcribed_RNA"/>
</dbReference>
<evidence type="ECO:0000256" key="1">
    <source>
        <dbReference type="SAM" id="Phobius"/>
    </source>
</evidence>
<name>A0A7S2P3M8_BIGNA</name>
<sequence length="144" mass="17457">MGDTFYQWDIDRTSWRDFMLFIYRIMTHVVGFSSLYFFKKNEQHRAYNLLRQGMLWYWLVVPSCLYAITGSFSFIFFIYLQPAVAMMYFLAFINIGLHAYIDFDENGRHISVVNSSAVRIRMMMKMMMMMMMMYHVMMMTDCLF</sequence>
<feature type="transmembrane region" description="Helical" evidence="1">
    <location>
        <begin position="58"/>
        <end position="79"/>
    </location>
</feature>
<keyword evidence="1" id="KW-0472">Membrane</keyword>
<reference evidence="2" key="1">
    <citation type="submission" date="2021-01" db="EMBL/GenBank/DDBJ databases">
        <authorList>
            <person name="Corre E."/>
            <person name="Pelletier E."/>
            <person name="Niang G."/>
            <person name="Scheremetjew M."/>
            <person name="Finn R."/>
            <person name="Kale V."/>
            <person name="Holt S."/>
            <person name="Cochrane G."/>
            <person name="Meng A."/>
            <person name="Brown T."/>
            <person name="Cohen L."/>
        </authorList>
    </citation>
    <scope>NUCLEOTIDE SEQUENCE</scope>
    <source>
        <strain evidence="2">CCMP1258.1</strain>
    </source>
</reference>
<evidence type="ECO:0000313" key="2">
    <source>
        <dbReference type="EMBL" id="CAD9575869.1"/>
    </source>
</evidence>
<keyword evidence="1" id="KW-0812">Transmembrane</keyword>
<feature type="transmembrane region" description="Helical" evidence="1">
    <location>
        <begin position="85"/>
        <end position="101"/>
    </location>
</feature>